<dbReference type="STRING" id="197461.A3843_14925"/>
<dbReference type="InterPro" id="IPR051016">
    <property type="entry name" value="Diverse_Substrate_AcTransf"/>
</dbReference>
<dbReference type="SUPFAM" id="SSF55729">
    <property type="entry name" value="Acyl-CoA N-acyltransferases (Nat)"/>
    <property type="match status" value="1"/>
</dbReference>
<reference evidence="4 5" key="1">
    <citation type="submission" date="2016-03" db="EMBL/GenBank/DDBJ databases">
        <title>Genome sequence of Nesiotobacter sp. nov., a moderately halophilic alphaproteobacterium isolated from the Yellow Sea, China.</title>
        <authorList>
            <person name="Zhang G."/>
            <person name="Zhang R."/>
        </authorList>
    </citation>
    <scope>NUCLEOTIDE SEQUENCE [LARGE SCALE GENOMIC DNA]</scope>
    <source>
        <strain evidence="4 5">WB1-6</strain>
    </source>
</reference>
<protein>
    <recommendedName>
        <fullName evidence="3">N-acetyltransferase domain-containing protein</fullName>
    </recommendedName>
</protein>
<organism evidence="4 5">
    <name type="scientific">Pseudovibrio exalbescens</name>
    <dbReference type="NCBI Taxonomy" id="197461"/>
    <lineage>
        <taxon>Bacteria</taxon>
        <taxon>Pseudomonadati</taxon>
        <taxon>Pseudomonadota</taxon>
        <taxon>Alphaproteobacteria</taxon>
        <taxon>Hyphomicrobiales</taxon>
        <taxon>Stappiaceae</taxon>
        <taxon>Pseudovibrio</taxon>
    </lineage>
</organism>
<dbReference type="GO" id="GO:0008080">
    <property type="term" value="F:N-acetyltransferase activity"/>
    <property type="evidence" value="ECO:0007669"/>
    <property type="project" value="TreeGrafter"/>
</dbReference>
<comment type="caution">
    <text evidence="4">The sequence shown here is derived from an EMBL/GenBank/DDBJ whole genome shotgun (WGS) entry which is preliminary data.</text>
</comment>
<keyword evidence="5" id="KW-1185">Reference proteome</keyword>
<dbReference type="PROSITE" id="PS51186">
    <property type="entry name" value="GNAT"/>
    <property type="match status" value="1"/>
</dbReference>
<dbReference type="InterPro" id="IPR016181">
    <property type="entry name" value="Acyl_CoA_acyltransferase"/>
</dbReference>
<dbReference type="EMBL" id="LVVZ01000022">
    <property type="protein sequence ID" value="OKL43032.1"/>
    <property type="molecule type" value="Genomic_DNA"/>
</dbReference>
<dbReference type="CDD" id="cd04301">
    <property type="entry name" value="NAT_SF"/>
    <property type="match status" value="1"/>
</dbReference>
<dbReference type="OrthoDB" id="9805924at2"/>
<evidence type="ECO:0000313" key="4">
    <source>
        <dbReference type="EMBL" id="OKL43032.1"/>
    </source>
</evidence>
<dbReference type="RefSeq" id="WP_051269564.1">
    <property type="nucleotide sequence ID" value="NZ_LVVZ01000022.1"/>
</dbReference>
<dbReference type="Proteomes" id="UP000185783">
    <property type="component" value="Unassembled WGS sequence"/>
</dbReference>
<dbReference type="PANTHER" id="PTHR10545:SF29">
    <property type="entry name" value="GH14572P-RELATED"/>
    <property type="match status" value="1"/>
</dbReference>
<dbReference type="AlphaFoldDB" id="A0A1U7JEC6"/>
<name>A0A1U7JEC6_9HYPH</name>
<dbReference type="PANTHER" id="PTHR10545">
    <property type="entry name" value="DIAMINE N-ACETYLTRANSFERASE"/>
    <property type="match status" value="1"/>
</dbReference>
<sequence>MSTVTLRKAEARDAERLHDALEQLSNDLGDDHRATAADLLRHGFGAYRAFFAVIAEKQETGETLGVAMASPVYSTVKGAAGLYISDLWVSENARGMGLGPRLLAAVVAEVPSEWNVGFVKLTVYEDNPRARQFYDRLGFWKDPRETDLILGGKEFKELMSANEGDSR</sequence>
<evidence type="ECO:0000256" key="1">
    <source>
        <dbReference type="ARBA" id="ARBA00022679"/>
    </source>
</evidence>
<evidence type="ECO:0000256" key="2">
    <source>
        <dbReference type="ARBA" id="ARBA00023315"/>
    </source>
</evidence>
<accession>A0A1U7JEC6</accession>
<gene>
    <name evidence="4" type="ORF">A3843_14925</name>
</gene>
<dbReference type="InterPro" id="IPR000182">
    <property type="entry name" value="GNAT_dom"/>
</dbReference>
<evidence type="ECO:0000313" key="5">
    <source>
        <dbReference type="Proteomes" id="UP000185783"/>
    </source>
</evidence>
<keyword evidence="1" id="KW-0808">Transferase</keyword>
<feature type="domain" description="N-acetyltransferase" evidence="3">
    <location>
        <begin position="4"/>
        <end position="162"/>
    </location>
</feature>
<dbReference type="Pfam" id="PF00583">
    <property type="entry name" value="Acetyltransf_1"/>
    <property type="match status" value="1"/>
</dbReference>
<evidence type="ECO:0000259" key="3">
    <source>
        <dbReference type="PROSITE" id="PS51186"/>
    </source>
</evidence>
<keyword evidence="2" id="KW-0012">Acyltransferase</keyword>
<dbReference type="Gene3D" id="3.40.630.30">
    <property type="match status" value="1"/>
</dbReference>
<proteinExistence type="predicted"/>